<evidence type="ECO:0000313" key="11">
    <source>
        <dbReference type="EMBL" id="PHJ15218.1"/>
    </source>
</evidence>
<dbReference type="VEuPathDB" id="ToxoDB:CSUI_010972"/>
<keyword evidence="5 10" id="KW-0493">Microtubule</keyword>
<evidence type="ECO:0000256" key="2">
    <source>
        <dbReference type="ARBA" id="ARBA00004245"/>
    </source>
</evidence>
<dbReference type="Gene3D" id="3.30.740.10">
    <property type="entry name" value="Protein Inhibitor Of Neuronal Nitric Oxide Synthase"/>
    <property type="match status" value="1"/>
</dbReference>
<dbReference type="RefSeq" id="XP_067916952.1">
    <property type="nucleotide sequence ID" value="XM_068071073.1"/>
</dbReference>
<evidence type="ECO:0000256" key="4">
    <source>
        <dbReference type="ARBA" id="ARBA00022490"/>
    </source>
</evidence>
<reference evidence="11 12" key="1">
    <citation type="journal article" date="2017" name="Int. J. Parasitol.">
        <title>The genome of the protozoan parasite Cystoisospora suis and a reverse vaccinology approach to identify vaccine candidates.</title>
        <authorList>
            <person name="Palmieri N."/>
            <person name="Shrestha A."/>
            <person name="Ruttkowski B."/>
            <person name="Beck T."/>
            <person name="Vogl C."/>
            <person name="Tomley F."/>
            <person name="Blake D.P."/>
            <person name="Joachim A."/>
        </authorList>
    </citation>
    <scope>NUCLEOTIDE SEQUENCE [LARGE SCALE GENOMIC DNA]</scope>
    <source>
        <strain evidence="11 12">Wien I</strain>
    </source>
</reference>
<dbReference type="OrthoDB" id="10033309at2759"/>
<comment type="subcellular location">
    <subcellularLocation>
        <location evidence="2 10">Cytoplasm</location>
        <location evidence="2 10">Cytoskeleton</location>
    </subcellularLocation>
    <subcellularLocation>
        <location evidence="1">Nucleus</location>
    </subcellularLocation>
</comment>
<evidence type="ECO:0000256" key="3">
    <source>
        <dbReference type="ARBA" id="ARBA00022448"/>
    </source>
</evidence>
<evidence type="ECO:0000256" key="10">
    <source>
        <dbReference type="RuleBase" id="RU365010"/>
    </source>
</evidence>
<keyword evidence="9" id="KW-0539">Nucleus</keyword>
<dbReference type="CDD" id="cd21452">
    <property type="entry name" value="DLC-like_DYNLL1_DYNLL2"/>
    <property type="match status" value="1"/>
</dbReference>
<dbReference type="InterPro" id="IPR001372">
    <property type="entry name" value="Dynein_light_chain_typ-1/2"/>
</dbReference>
<keyword evidence="10" id="KW-0243">Dynein</keyword>
<dbReference type="GO" id="GO:0005874">
    <property type="term" value="C:microtubule"/>
    <property type="evidence" value="ECO:0007669"/>
    <property type="project" value="UniProtKB-KW"/>
</dbReference>
<evidence type="ECO:0000256" key="1">
    <source>
        <dbReference type="ARBA" id="ARBA00004123"/>
    </source>
</evidence>
<protein>
    <recommendedName>
        <fullName evidence="10">Dynein light chain</fullName>
    </recommendedName>
</protein>
<sequence>MSLPKAVVRQADMDSAEIDFFINTAMQALETCPTEQAIATYLKHQVQKRTDSTGGSAAWHVVVGRNFASNLTHESDHYLYFYVGQTGFLVWRTP</sequence>
<dbReference type="GO" id="GO:0005634">
    <property type="term" value="C:nucleus"/>
    <property type="evidence" value="ECO:0007669"/>
    <property type="project" value="UniProtKB-SubCell"/>
</dbReference>
<dbReference type="EMBL" id="MIGC01009073">
    <property type="protein sequence ID" value="PHJ15218.1"/>
    <property type="molecule type" value="Genomic_DNA"/>
</dbReference>
<keyword evidence="6" id="KW-0509">mRNA transport</keyword>
<organism evidence="11 12">
    <name type="scientific">Cystoisospora suis</name>
    <dbReference type="NCBI Taxonomy" id="483139"/>
    <lineage>
        <taxon>Eukaryota</taxon>
        <taxon>Sar</taxon>
        <taxon>Alveolata</taxon>
        <taxon>Apicomplexa</taxon>
        <taxon>Conoidasida</taxon>
        <taxon>Coccidia</taxon>
        <taxon>Eucoccidiorida</taxon>
        <taxon>Eimeriorina</taxon>
        <taxon>Sarcocystidae</taxon>
        <taxon>Cystoisospora</taxon>
    </lineage>
</organism>
<proteinExistence type="inferred from homology"/>
<keyword evidence="3" id="KW-0813">Transport</keyword>
<comment type="caution">
    <text evidence="11">The sequence shown here is derived from an EMBL/GenBank/DDBJ whole genome shotgun (WGS) entry which is preliminary data.</text>
</comment>
<dbReference type="SMART" id="SM01375">
    <property type="entry name" value="Dynein_light"/>
    <property type="match status" value="1"/>
</dbReference>
<accession>A0A2C6KEY4</accession>
<dbReference type="GO" id="GO:0007017">
    <property type="term" value="P:microtubule-based process"/>
    <property type="evidence" value="ECO:0007669"/>
    <property type="project" value="InterPro"/>
</dbReference>
<gene>
    <name evidence="11" type="ORF">CSUI_010972</name>
</gene>
<evidence type="ECO:0000256" key="7">
    <source>
        <dbReference type="ARBA" id="ARBA00022927"/>
    </source>
</evidence>
<dbReference type="PANTHER" id="PTHR11886">
    <property type="entry name" value="DYNEIN LIGHT CHAIN"/>
    <property type="match status" value="1"/>
</dbReference>
<dbReference type="InterPro" id="IPR037177">
    <property type="entry name" value="DLC_sf"/>
</dbReference>
<keyword evidence="12" id="KW-1185">Reference proteome</keyword>
<dbReference type="PANTHER" id="PTHR11886:SF35">
    <property type="entry name" value="DYNEIN LIGHT CHAIN"/>
    <property type="match status" value="1"/>
</dbReference>
<evidence type="ECO:0000256" key="6">
    <source>
        <dbReference type="ARBA" id="ARBA00022816"/>
    </source>
</evidence>
<evidence type="ECO:0000256" key="9">
    <source>
        <dbReference type="ARBA" id="ARBA00023242"/>
    </source>
</evidence>
<comment type="similarity">
    <text evidence="10">Belongs to the dynein light chain family.</text>
</comment>
<evidence type="ECO:0000256" key="8">
    <source>
        <dbReference type="ARBA" id="ARBA00023212"/>
    </source>
</evidence>
<keyword evidence="4 10" id="KW-0963">Cytoplasm</keyword>
<keyword evidence="8 10" id="KW-0206">Cytoskeleton</keyword>
<dbReference type="GO" id="GO:0005868">
    <property type="term" value="C:cytoplasmic dynein complex"/>
    <property type="evidence" value="ECO:0007669"/>
    <property type="project" value="TreeGrafter"/>
</dbReference>
<dbReference type="GO" id="GO:0015031">
    <property type="term" value="P:protein transport"/>
    <property type="evidence" value="ECO:0007669"/>
    <property type="project" value="UniProtKB-KW"/>
</dbReference>
<evidence type="ECO:0000256" key="5">
    <source>
        <dbReference type="ARBA" id="ARBA00022701"/>
    </source>
</evidence>
<dbReference type="SUPFAM" id="SSF54648">
    <property type="entry name" value="DLC"/>
    <property type="match status" value="1"/>
</dbReference>
<keyword evidence="10" id="KW-0505">Motor protein</keyword>
<dbReference type="GeneID" id="94434284"/>
<dbReference type="GO" id="GO:0051028">
    <property type="term" value="P:mRNA transport"/>
    <property type="evidence" value="ECO:0007669"/>
    <property type="project" value="UniProtKB-KW"/>
</dbReference>
<dbReference type="Proteomes" id="UP000221165">
    <property type="component" value="Unassembled WGS sequence"/>
</dbReference>
<dbReference type="AlphaFoldDB" id="A0A2C6KEY4"/>
<dbReference type="FunFam" id="3.30.740.10:FF:000005">
    <property type="entry name" value="Dynein light chain"/>
    <property type="match status" value="1"/>
</dbReference>
<evidence type="ECO:0000313" key="12">
    <source>
        <dbReference type="Proteomes" id="UP000221165"/>
    </source>
</evidence>
<dbReference type="Pfam" id="PF01221">
    <property type="entry name" value="Dynein_light"/>
    <property type="match status" value="1"/>
</dbReference>
<name>A0A2C6KEY4_9APIC</name>
<dbReference type="GO" id="GO:0045505">
    <property type="term" value="F:dynein intermediate chain binding"/>
    <property type="evidence" value="ECO:0007669"/>
    <property type="project" value="TreeGrafter"/>
</dbReference>
<keyword evidence="7" id="KW-0653">Protein transport</keyword>